<keyword evidence="3 7" id="KW-0597">Phosphoprotein</keyword>
<dbReference type="PROSITE" id="PS50109">
    <property type="entry name" value="HIS_KIN"/>
    <property type="match status" value="1"/>
</dbReference>
<evidence type="ECO:0000256" key="3">
    <source>
        <dbReference type="ARBA" id="ARBA00022553"/>
    </source>
</evidence>
<dbReference type="SUPFAM" id="SSF53822">
    <property type="entry name" value="Periplasmic binding protein-like I"/>
    <property type="match status" value="1"/>
</dbReference>
<evidence type="ECO:0000256" key="8">
    <source>
        <dbReference type="SAM" id="Phobius"/>
    </source>
</evidence>
<accession>A0A7L5DUB4</accession>
<feature type="domain" description="HTH araC/xylS-type" evidence="9">
    <location>
        <begin position="836"/>
        <end position="935"/>
    </location>
</feature>
<feature type="transmembrane region" description="Helical" evidence="8">
    <location>
        <begin position="358"/>
        <end position="380"/>
    </location>
</feature>
<keyword evidence="13" id="KW-1185">Reference proteome</keyword>
<dbReference type="GO" id="GO:0000155">
    <property type="term" value="F:phosphorelay sensor kinase activity"/>
    <property type="evidence" value="ECO:0007669"/>
    <property type="project" value="InterPro"/>
</dbReference>
<evidence type="ECO:0000256" key="5">
    <source>
        <dbReference type="ARBA" id="ARBA00023125"/>
    </source>
</evidence>
<dbReference type="Pfam" id="PF13407">
    <property type="entry name" value="Peripla_BP_4"/>
    <property type="match status" value="1"/>
</dbReference>
<dbReference type="Gene3D" id="1.10.287.130">
    <property type="match status" value="1"/>
</dbReference>
<dbReference type="InterPro" id="IPR018062">
    <property type="entry name" value="HTH_AraC-typ_CS"/>
</dbReference>
<dbReference type="InterPro" id="IPR003661">
    <property type="entry name" value="HisK_dim/P_dom"/>
</dbReference>
<feature type="modified residue" description="4-aspartylphosphate" evidence="7">
    <location>
        <position position="732"/>
    </location>
</feature>
<dbReference type="Pfam" id="PF00072">
    <property type="entry name" value="Response_reg"/>
    <property type="match status" value="1"/>
</dbReference>
<dbReference type="InterPro" id="IPR018060">
    <property type="entry name" value="HTH_AraC"/>
</dbReference>
<dbReference type="InterPro" id="IPR009057">
    <property type="entry name" value="Homeodomain-like_sf"/>
</dbReference>
<dbReference type="Gene3D" id="1.10.10.60">
    <property type="entry name" value="Homeodomain-like"/>
    <property type="match status" value="1"/>
</dbReference>
<evidence type="ECO:0000256" key="1">
    <source>
        <dbReference type="ARBA" id="ARBA00000085"/>
    </source>
</evidence>
<dbReference type="InterPro" id="IPR005467">
    <property type="entry name" value="His_kinase_dom"/>
</dbReference>
<dbReference type="SUPFAM" id="SSF46689">
    <property type="entry name" value="Homeodomain-like"/>
    <property type="match status" value="1"/>
</dbReference>
<dbReference type="SUPFAM" id="SSF47384">
    <property type="entry name" value="Homodimeric domain of signal transducing histidine kinase"/>
    <property type="match status" value="1"/>
</dbReference>
<proteinExistence type="predicted"/>
<dbReference type="InterPro" id="IPR003594">
    <property type="entry name" value="HATPase_dom"/>
</dbReference>
<dbReference type="InterPro" id="IPR001789">
    <property type="entry name" value="Sig_transdc_resp-reg_receiver"/>
</dbReference>
<feature type="domain" description="Response regulatory" evidence="11">
    <location>
        <begin position="684"/>
        <end position="804"/>
    </location>
</feature>
<dbReference type="SMART" id="SM00342">
    <property type="entry name" value="HTH_ARAC"/>
    <property type="match status" value="1"/>
</dbReference>
<evidence type="ECO:0000313" key="13">
    <source>
        <dbReference type="Proteomes" id="UP000501128"/>
    </source>
</evidence>
<evidence type="ECO:0000256" key="2">
    <source>
        <dbReference type="ARBA" id="ARBA00012438"/>
    </source>
</evidence>
<dbReference type="RefSeq" id="WP_169552147.1">
    <property type="nucleotide sequence ID" value="NZ_CP051677.1"/>
</dbReference>
<feature type="domain" description="Histidine kinase" evidence="10">
    <location>
        <begin position="424"/>
        <end position="640"/>
    </location>
</feature>
<dbReference type="CDD" id="cd17574">
    <property type="entry name" value="REC_OmpR"/>
    <property type="match status" value="1"/>
</dbReference>
<gene>
    <name evidence="12" type="ORF">HH216_18530</name>
</gene>
<keyword evidence="5" id="KW-0238">DNA-binding</keyword>
<dbReference type="InterPro" id="IPR025997">
    <property type="entry name" value="SBP_2_dom"/>
</dbReference>
<dbReference type="PROSITE" id="PS50110">
    <property type="entry name" value="RESPONSE_REGULATORY"/>
    <property type="match status" value="1"/>
</dbReference>
<dbReference type="PANTHER" id="PTHR43547:SF2">
    <property type="entry name" value="HYBRID SIGNAL TRANSDUCTION HISTIDINE KINASE C"/>
    <property type="match status" value="1"/>
</dbReference>
<sequence length="939" mass="105373">MTPVALRRISVSRRRRALGSFWPAMLGTLWMGWLLTACQTGEQKPLRIGFSQRTMTDNWRRTMLAGMKLELSFHPNIDLIVKDANGQSGRQAAQIQQLIDEQVDLLIVSPNEARPITPIVEKAYQQGIPVVILDRRTASDAYTAYVGADNVEVGRTAGMYAGSVLNGQGNVVEIGESPGSSADIDRHRGFLDAIAKRPGIRLVAKLAGDWDKQSFDGRLTQLLNTRPDIRLIFAQNDRSARKSYSVCRQLGLTRSIRIIGVDGLPGPDEGIDLVDRGTLTATVLYPTGGKEAIRTAVAILNKQPFKRENRLPTTLIDSSNVQITKLQDDRLMEQQADIQQQSRYITDLTQTYASQKTALYSTLVSLLIVVGLAIWAFYLVRARQVAYRTLERQNAEILEQKNQIEVVSQQARTATEDKLRFYSYISHEFNTPLGLILTPTEELLTKKNVSPQDIRRNLSLVQKNAYRLLRLVDQLLDLRKADASKLRLKAAEQDLIAFTRDIIQDFGRKAERQRIDLRLLTSNLPALPVWFDAEKLDKVLFNLLSNAFKYTPKGGFIHVQLSTDGQQAFIKITDNGDGMTPDEQAHAFDLFYSGPRPFDLAKGVGLSLSLEFIRLHRGDIQVTSAKGRGTSFVVQLPLGNAHLDAAEQLSSPRADHALPSQLLIEPADELPTPPVTERTRPTATLLIIEDNDELRTYLASRLSDEFDVVAEATAEQGWERTLETIPDLIISDIMLPGLNGLGLDGMQFTQRVKSDLRTSHIPVVLLTAKRQIEQQIEGTRAGADVYITKPFNMTHLIETLHTTLANREKWQRRYASDFLAQSPATPGNRQDKKFLNELTGLIEQNLTEPAFGVEKLSRDMGLSRVQLYRKVQALLNMNVIDYVTEIRLKKAKRLLTESTKTMGEIAQETGFNSPAYFTTFFKQHTQKTPSEFRRSTLNA</sequence>
<dbReference type="SUPFAM" id="SSF52172">
    <property type="entry name" value="CheY-like"/>
    <property type="match status" value="1"/>
</dbReference>
<dbReference type="SMART" id="SM00387">
    <property type="entry name" value="HATPase_c"/>
    <property type="match status" value="1"/>
</dbReference>
<keyword evidence="4" id="KW-0805">Transcription regulation</keyword>
<keyword evidence="8" id="KW-0812">Transmembrane</keyword>
<comment type="catalytic activity">
    <reaction evidence="1">
        <text>ATP + protein L-histidine = ADP + protein N-phospho-L-histidine.</text>
        <dbReference type="EC" id="2.7.13.3"/>
    </reaction>
</comment>
<dbReference type="InterPro" id="IPR036097">
    <property type="entry name" value="HisK_dim/P_sf"/>
</dbReference>
<dbReference type="Gene3D" id="3.30.565.10">
    <property type="entry name" value="Histidine kinase-like ATPase, C-terminal domain"/>
    <property type="match status" value="1"/>
</dbReference>
<evidence type="ECO:0000313" key="12">
    <source>
        <dbReference type="EMBL" id="QJD80188.1"/>
    </source>
</evidence>
<dbReference type="PROSITE" id="PS01124">
    <property type="entry name" value="HTH_ARAC_FAMILY_2"/>
    <property type="match status" value="1"/>
</dbReference>
<dbReference type="SUPFAM" id="SSF55874">
    <property type="entry name" value="ATPase domain of HSP90 chaperone/DNA topoisomerase II/histidine kinase"/>
    <property type="match status" value="1"/>
</dbReference>
<dbReference type="Pfam" id="PF00512">
    <property type="entry name" value="HisKA"/>
    <property type="match status" value="1"/>
</dbReference>
<evidence type="ECO:0000256" key="7">
    <source>
        <dbReference type="PROSITE-ProRule" id="PRU00169"/>
    </source>
</evidence>
<dbReference type="GO" id="GO:0003700">
    <property type="term" value="F:DNA-binding transcription factor activity"/>
    <property type="evidence" value="ECO:0007669"/>
    <property type="project" value="InterPro"/>
</dbReference>
<dbReference type="InterPro" id="IPR004358">
    <property type="entry name" value="Sig_transdc_His_kin-like_C"/>
</dbReference>
<dbReference type="PANTHER" id="PTHR43547">
    <property type="entry name" value="TWO-COMPONENT HISTIDINE KINASE"/>
    <property type="match status" value="1"/>
</dbReference>
<dbReference type="Gene3D" id="3.40.50.2300">
    <property type="match status" value="3"/>
</dbReference>
<dbReference type="AlphaFoldDB" id="A0A7L5DUB4"/>
<protein>
    <recommendedName>
        <fullName evidence="2">histidine kinase</fullName>
        <ecNumber evidence="2">2.7.13.3</ecNumber>
    </recommendedName>
</protein>
<organism evidence="12 13">
    <name type="scientific">Spirosoma rhododendri</name>
    <dbReference type="NCBI Taxonomy" id="2728024"/>
    <lineage>
        <taxon>Bacteria</taxon>
        <taxon>Pseudomonadati</taxon>
        <taxon>Bacteroidota</taxon>
        <taxon>Cytophagia</taxon>
        <taxon>Cytophagales</taxon>
        <taxon>Cytophagaceae</taxon>
        <taxon>Spirosoma</taxon>
    </lineage>
</organism>
<dbReference type="PRINTS" id="PR00344">
    <property type="entry name" value="BCTRLSENSOR"/>
</dbReference>
<dbReference type="GO" id="GO:0043565">
    <property type="term" value="F:sequence-specific DNA binding"/>
    <property type="evidence" value="ECO:0007669"/>
    <property type="project" value="InterPro"/>
</dbReference>
<dbReference type="EC" id="2.7.13.3" evidence="2"/>
<dbReference type="EMBL" id="CP051677">
    <property type="protein sequence ID" value="QJD80188.1"/>
    <property type="molecule type" value="Genomic_DNA"/>
</dbReference>
<evidence type="ECO:0000256" key="4">
    <source>
        <dbReference type="ARBA" id="ARBA00023015"/>
    </source>
</evidence>
<dbReference type="Pfam" id="PF12833">
    <property type="entry name" value="HTH_18"/>
    <property type="match status" value="1"/>
</dbReference>
<dbReference type="InterPro" id="IPR011006">
    <property type="entry name" value="CheY-like_superfamily"/>
</dbReference>
<reference evidence="12 13" key="1">
    <citation type="submission" date="2020-04" db="EMBL/GenBank/DDBJ databases">
        <title>Genome sequencing of novel species.</title>
        <authorList>
            <person name="Heo J."/>
            <person name="Kim S.-J."/>
            <person name="Kim J.-S."/>
            <person name="Hong S.-B."/>
            <person name="Kwon S.-W."/>
        </authorList>
    </citation>
    <scope>NUCLEOTIDE SEQUENCE [LARGE SCALE GENOMIC DNA]</scope>
    <source>
        <strain evidence="12 13">CJU-R4</strain>
    </source>
</reference>
<dbReference type="CDD" id="cd00082">
    <property type="entry name" value="HisKA"/>
    <property type="match status" value="1"/>
</dbReference>
<dbReference type="InterPro" id="IPR028082">
    <property type="entry name" value="Peripla_BP_I"/>
</dbReference>
<evidence type="ECO:0000256" key="6">
    <source>
        <dbReference type="ARBA" id="ARBA00023163"/>
    </source>
</evidence>
<keyword evidence="6" id="KW-0804">Transcription</keyword>
<keyword evidence="8" id="KW-1133">Transmembrane helix</keyword>
<evidence type="ECO:0000259" key="10">
    <source>
        <dbReference type="PROSITE" id="PS50109"/>
    </source>
</evidence>
<evidence type="ECO:0000259" key="11">
    <source>
        <dbReference type="PROSITE" id="PS50110"/>
    </source>
</evidence>
<dbReference type="PROSITE" id="PS00041">
    <property type="entry name" value="HTH_ARAC_FAMILY_1"/>
    <property type="match status" value="1"/>
</dbReference>
<dbReference type="Pfam" id="PF02518">
    <property type="entry name" value="HATPase_c"/>
    <property type="match status" value="1"/>
</dbReference>
<evidence type="ECO:0000259" key="9">
    <source>
        <dbReference type="PROSITE" id="PS01124"/>
    </source>
</evidence>
<dbReference type="SMART" id="SM00388">
    <property type="entry name" value="HisKA"/>
    <property type="match status" value="1"/>
</dbReference>
<dbReference type="SMART" id="SM00448">
    <property type="entry name" value="REC"/>
    <property type="match status" value="1"/>
</dbReference>
<dbReference type="KEGG" id="srho:HH216_18530"/>
<name>A0A7L5DUB4_9BACT</name>
<dbReference type="InterPro" id="IPR036890">
    <property type="entry name" value="HATPase_C_sf"/>
</dbReference>
<keyword evidence="8" id="KW-0472">Membrane</keyword>
<dbReference type="Proteomes" id="UP000501128">
    <property type="component" value="Chromosome"/>
</dbReference>
<dbReference type="CDD" id="cd06308">
    <property type="entry name" value="PBP1_sensor_kinase-like"/>
    <property type="match status" value="1"/>
</dbReference>